<reference evidence="9 10" key="1">
    <citation type="journal article" date="2023" name="Environ Microbiome">
        <title>A coral-associated actinobacterium mitigates coral bleaching under heat stress.</title>
        <authorList>
            <person name="Li J."/>
            <person name="Zou Y."/>
            <person name="Li Q."/>
            <person name="Zhang J."/>
            <person name="Bourne D.G."/>
            <person name="Lyu Y."/>
            <person name="Liu C."/>
            <person name="Zhang S."/>
        </authorList>
    </citation>
    <scope>NUCLEOTIDE SEQUENCE [LARGE SCALE GENOMIC DNA]</scope>
    <source>
        <strain evidence="9 10">SCSIO 13291</strain>
    </source>
</reference>
<evidence type="ECO:0000259" key="8">
    <source>
        <dbReference type="Pfam" id="PF09335"/>
    </source>
</evidence>
<accession>A0ABZ3CEM2</accession>
<dbReference type="InterPro" id="IPR032818">
    <property type="entry name" value="DedA-like"/>
</dbReference>
<organism evidence="9 10">
    <name type="scientific">Propioniciclava soli</name>
    <dbReference type="NCBI Taxonomy" id="2775081"/>
    <lineage>
        <taxon>Bacteria</taxon>
        <taxon>Bacillati</taxon>
        <taxon>Actinomycetota</taxon>
        <taxon>Actinomycetes</taxon>
        <taxon>Propionibacteriales</taxon>
        <taxon>Propionibacteriaceae</taxon>
        <taxon>Propioniciclava</taxon>
    </lineage>
</organism>
<dbReference type="RefSeq" id="WP_232548067.1">
    <property type="nucleotide sequence ID" value="NZ_CP115965.1"/>
</dbReference>
<comment type="subcellular location">
    <subcellularLocation>
        <location evidence="1 7">Cell membrane</location>
        <topology evidence="1 7">Multi-pass membrane protein</topology>
    </subcellularLocation>
</comment>
<feature type="transmembrane region" description="Helical" evidence="7">
    <location>
        <begin position="130"/>
        <end position="151"/>
    </location>
</feature>
<feature type="transmembrane region" description="Helical" evidence="7">
    <location>
        <begin position="95"/>
        <end position="118"/>
    </location>
</feature>
<sequence length="178" mass="19155">MDPRTWDAPWAVIFGALWVIVMLRANATYWLGRLAARGAESTRARRVMASPGYRTAADRLNRWGAPVVTLSFLTVGVQTVVNVAAGATRMPLRRYLPAVALGCVAWAAIYGTVGFFSVEALVVVWERAPVLAVALGVSLVGAFAAFVVWRVKDARAGRVRPPVPADDVPAGSRGTDRH</sequence>
<keyword evidence="10" id="KW-1185">Reference proteome</keyword>
<dbReference type="Proteomes" id="UP001434337">
    <property type="component" value="Chromosome"/>
</dbReference>
<evidence type="ECO:0000256" key="6">
    <source>
        <dbReference type="ARBA" id="ARBA00023136"/>
    </source>
</evidence>
<feature type="transmembrane region" description="Helical" evidence="7">
    <location>
        <begin position="12"/>
        <end position="31"/>
    </location>
</feature>
<evidence type="ECO:0000313" key="9">
    <source>
        <dbReference type="EMBL" id="WZX00026.1"/>
    </source>
</evidence>
<dbReference type="Pfam" id="PF09335">
    <property type="entry name" value="VTT_dom"/>
    <property type="match status" value="1"/>
</dbReference>
<evidence type="ECO:0000256" key="4">
    <source>
        <dbReference type="ARBA" id="ARBA00022692"/>
    </source>
</evidence>
<dbReference type="PANTHER" id="PTHR30353">
    <property type="entry name" value="INNER MEMBRANE PROTEIN DEDA-RELATED"/>
    <property type="match status" value="1"/>
</dbReference>
<dbReference type="EMBL" id="CP115965">
    <property type="protein sequence ID" value="WZX00026.1"/>
    <property type="molecule type" value="Genomic_DNA"/>
</dbReference>
<feature type="domain" description="VTT" evidence="8">
    <location>
        <begin position="12"/>
        <end position="114"/>
    </location>
</feature>
<gene>
    <name evidence="9" type="ORF">PCC79_07530</name>
</gene>
<keyword evidence="4 7" id="KW-0812">Transmembrane</keyword>
<keyword evidence="5 7" id="KW-1133">Transmembrane helix</keyword>
<keyword evidence="3 7" id="KW-1003">Cell membrane</keyword>
<comment type="caution">
    <text evidence="7">Lacks conserved residue(s) required for the propagation of feature annotation.</text>
</comment>
<dbReference type="PANTHER" id="PTHR30353:SF0">
    <property type="entry name" value="TRANSMEMBRANE PROTEIN"/>
    <property type="match status" value="1"/>
</dbReference>
<evidence type="ECO:0000256" key="7">
    <source>
        <dbReference type="RuleBase" id="RU367016"/>
    </source>
</evidence>
<name>A0ABZ3CEM2_9ACTN</name>
<evidence type="ECO:0000313" key="10">
    <source>
        <dbReference type="Proteomes" id="UP001434337"/>
    </source>
</evidence>
<comment type="similarity">
    <text evidence="2 7">Belongs to the DedA family.</text>
</comment>
<evidence type="ECO:0000256" key="1">
    <source>
        <dbReference type="ARBA" id="ARBA00004651"/>
    </source>
</evidence>
<proteinExistence type="inferred from homology"/>
<keyword evidence="6 7" id="KW-0472">Membrane</keyword>
<evidence type="ECO:0000256" key="5">
    <source>
        <dbReference type="ARBA" id="ARBA00022989"/>
    </source>
</evidence>
<evidence type="ECO:0000256" key="2">
    <source>
        <dbReference type="ARBA" id="ARBA00010792"/>
    </source>
</evidence>
<dbReference type="InterPro" id="IPR032816">
    <property type="entry name" value="VTT_dom"/>
</dbReference>
<protein>
    <submittedName>
        <fullName evidence="9">VTT domain-containing protein</fullName>
    </submittedName>
</protein>
<evidence type="ECO:0000256" key="3">
    <source>
        <dbReference type="ARBA" id="ARBA00022475"/>
    </source>
</evidence>